<dbReference type="AlphaFoldDB" id="A0A0D2M2W1"/>
<name>A0A0D2M2W1_HYPSF</name>
<sequence length="79" mass="8506">MYLPVPRDFRSLRSRLACRSHDSLRLLLCAPASASAYLAQPLSTTRTEPASPSCASPDNLPIGVLQHINAAPGICLPDY</sequence>
<keyword evidence="2" id="KW-1185">Reference proteome</keyword>
<proteinExistence type="predicted"/>
<gene>
    <name evidence="1" type="ORF">HYPSUDRAFT_70628</name>
</gene>
<dbReference type="Proteomes" id="UP000054270">
    <property type="component" value="Unassembled WGS sequence"/>
</dbReference>
<protein>
    <submittedName>
        <fullName evidence="1">Uncharacterized protein</fullName>
    </submittedName>
</protein>
<organism evidence="1 2">
    <name type="scientific">Hypholoma sublateritium (strain FD-334 SS-4)</name>
    <dbReference type="NCBI Taxonomy" id="945553"/>
    <lineage>
        <taxon>Eukaryota</taxon>
        <taxon>Fungi</taxon>
        <taxon>Dikarya</taxon>
        <taxon>Basidiomycota</taxon>
        <taxon>Agaricomycotina</taxon>
        <taxon>Agaricomycetes</taxon>
        <taxon>Agaricomycetidae</taxon>
        <taxon>Agaricales</taxon>
        <taxon>Agaricineae</taxon>
        <taxon>Strophariaceae</taxon>
        <taxon>Hypholoma</taxon>
    </lineage>
</organism>
<dbReference type="EMBL" id="KN817602">
    <property type="protein sequence ID" value="KJA17518.1"/>
    <property type="molecule type" value="Genomic_DNA"/>
</dbReference>
<evidence type="ECO:0000313" key="1">
    <source>
        <dbReference type="EMBL" id="KJA17518.1"/>
    </source>
</evidence>
<accession>A0A0D2M2W1</accession>
<reference evidence="2" key="1">
    <citation type="submission" date="2014-04" db="EMBL/GenBank/DDBJ databases">
        <title>Evolutionary Origins and Diversification of the Mycorrhizal Mutualists.</title>
        <authorList>
            <consortium name="DOE Joint Genome Institute"/>
            <consortium name="Mycorrhizal Genomics Consortium"/>
            <person name="Kohler A."/>
            <person name="Kuo A."/>
            <person name="Nagy L.G."/>
            <person name="Floudas D."/>
            <person name="Copeland A."/>
            <person name="Barry K.W."/>
            <person name="Cichocki N."/>
            <person name="Veneault-Fourrey C."/>
            <person name="LaButti K."/>
            <person name="Lindquist E.A."/>
            <person name="Lipzen A."/>
            <person name="Lundell T."/>
            <person name="Morin E."/>
            <person name="Murat C."/>
            <person name="Riley R."/>
            <person name="Ohm R."/>
            <person name="Sun H."/>
            <person name="Tunlid A."/>
            <person name="Henrissat B."/>
            <person name="Grigoriev I.V."/>
            <person name="Hibbett D.S."/>
            <person name="Martin F."/>
        </authorList>
    </citation>
    <scope>NUCLEOTIDE SEQUENCE [LARGE SCALE GENOMIC DNA]</scope>
    <source>
        <strain evidence="2">FD-334 SS-4</strain>
    </source>
</reference>
<evidence type="ECO:0000313" key="2">
    <source>
        <dbReference type="Proteomes" id="UP000054270"/>
    </source>
</evidence>